<feature type="domain" description="Isochorismatase-like" evidence="2">
    <location>
        <begin position="3"/>
        <end position="149"/>
    </location>
</feature>
<dbReference type="Gene3D" id="3.40.50.850">
    <property type="entry name" value="Isochorismatase-like"/>
    <property type="match status" value="1"/>
</dbReference>
<comment type="caution">
    <text evidence="3">The sequence shown here is derived from an EMBL/GenBank/DDBJ whole genome shotgun (WGS) entry which is preliminary data.</text>
</comment>
<dbReference type="RefSeq" id="WP_133613687.1">
    <property type="nucleotide sequence ID" value="NZ_SNYW01000008.1"/>
</dbReference>
<dbReference type="CDD" id="cd01014">
    <property type="entry name" value="nicotinamidase_related"/>
    <property type="match status" value="1"/>
</dbReference>
<dbReference type="Pfam" id="PF00857">
    <property type="entry name" value="Isochorismatase"/>
    <property type="match status" value="1"/>
</dbReference>
<reference evidence="3 4" key="1">
    <citation type="submission" date="2019-03" db="EMBL/GenBank/DDBJ databases">
        <title>Genomic Encyclopedia of Type Strains, Phase III (KMG-III): the genomes of soil and plant-associated and newly described type strains.</title>
        <authorList>
            <person name="Whitman W."/>
        </authorList>
    </citation>
    <scope>NUCLEOTIDE SEQUENCE [LARGE SCALE GENOMIC DNA]</scope>
    <source>
        <strain evidence="3 4">CGMCC 1.7660</strain>
    </source>
</reference>
<organism evidence="3 4">
    <name type="scientific">Dongia mobilis</name>
    <dbReference type="NCBI Taxonomy" id="578943"/>
    <lineage>
        <taxon>Bacteria</taxon>
        <taxon>Pseudomonadati</taxon>
        <taxon>Pseudomonadota</taxon>
        <taxon>Alphaproteobacteria</taxon>
        <taxon>Rhodospirillales</taxon>
        <taxon>Dongiaceae</taxon>
        <taxon>Dongia</taxon>
    </lineage>
</organism>
<keyword evidence="1" id="KW-0378">Hydrolase</keyword>
<dbReference type="OrthoDB" id="9791276at2"/>
<dbReference type="InterPro" id="IPR000868">
    <property type="entry name" value="Isochorismatase-like_dom"/>
</dbReference>
<dbReference type="GO" id="GO:0016787">
    <property type="term" value="F:hydrolase activity"/>
    <property type="evidence" value="ECO:0007669"/>
    <property type="project" value="UniProtKB-KW"/>
</dbReference>
<dbReference type="EMBL" id="SNYW01000008">
    <property type="protein sequence ID" value="TDQ82403.1"/>
    <property type="molecule type" value="Genomic_DNA"/>
</dbReference>
<evidence type="ECO:0000256" key="1">
    <source>
        <dbReference type="ARBA" id="ARBA00022801"/>
    </source>
</evidence>
<keyword evidence="4" id="KW-1185">Reference proteome</keyword>
<dbReference type="Proteomes" id="UP000295783">
    <property type="component" value="Unassembled WGS sequence"/>
</dbReference>
<dbReference type="InterPro" id="IPR036380">
    <property type="entry name" value="Isochorismatase-like_sf"/>
</dbReference>
<protein>
    <submittedName>
        <fullName evidence="3">Nicotinamidase-related amidase</fullName>
    </submittedName>
</protein>
<proteinExistence type="predicted"/>
<evidence type="ECO:0000313" key="3">
    <source>
        <dbReference type="EMBL" id="TDQ82403.1"/>
    </source>
</evidence>
<dbReference type="PANTHER" id="PTHR43540">
    <property type="entry name" value="PEROXYUREIDOACRYLATE/UREIDOACRYLATE AMIDOHYDROLASE-RELATED"/>
    <property type="match status" value="1"/>
</dbReference>
<sequence>MTTALVIIDLQKDILKGLGSPQRQPVLDSAVDAVVARMASLQRLARETNVPVVVVQHDGRPDHRLGRGKPGWELRPEIAPLGNDTLIHKQASDSFFETGLDAALKAKGVSRIVLGGCMSQYCIDTTARRAVTLGYDVTLVADGHATADAGALSAEQISAHHNLLLDGFGAGGRTISVMKADKIGF</sequence>
<evidence type="ECO:0000313" key="4">
    <source>
        <dbReference type="Proteomes" id="UP000295783"/>
    </source>
</evidence>
<evidence type="ECO:0000259" key="2">
    <source>
        <dbReference type="Pfam" id="PF00857"/>
    </source>
</evidence>
<dbReference type="InterPro" id="IPR050272">
    <property type="entry name" value="Isochorismatase-like_hydrls"/>
</dbReference>
<name>A0A4R6WNA8_9PROT</name>
<dbReference type="AlphaFoldDB" id="A0A4R6WNA8"/>
<gene>
    <name evidence="3" type="ORF">A8950_2226</name>
</gene>
<dbReference type="SUPFAM" id="SSF52499">
    <property type="entry name" value="Isochorismatase-like hydrolases"/>
    <property type="match status" value="1"/>
</dbReference>
<accession>A0A4R6WNA8</accession>